<dbReference type="Gene3D" id="3.20.20.140">
    <property type="entry name" value="Metal-dependent hydrolases"/>
    <property type="match status" value="1"/>
</dbReference>
<dbReference type="RefSeq" id="WP_371842487.1">
    <property type="nucleotide sequence ID" value="NZ_JBGMEL010000002.1"/>
</dbReference>
<keyword evidence="2" id="KW-1185">Reference proteome</keyword>
<dbReference type="PANTHER" id="PTHR10443">
    <property type="entry name" value="MICROSOMAL DIPEPTIDASE"/>
    <property type="match status" value="1"/>
</dbReference>
<protein>
    <submittedName>
        <fullName evidence="1">Dipeptidase</fullName>
    </submittedName>
</protein>
<dbReference type="InterPro" id="IPR032466">
    <property type="entry name" value="Metal_Hydrolase"/>
</dbReference>
<reference evidence="1 2" key="1">
    <citation type="submission" date="2024-08" db="EMBL/GenBank/DDBJ databases">
        <authorList>
            <person name="Ishaq N."/>
        </authorList>
    </citation>
    <scope>NUCLEOTIDE SEQUENCE [LARGE SCALE GENOMIC DNA]</scope>
    <source>
        <strain evidence="1 2">JCM 30400</strain>
    </source>
</reference>
<evidence type="ECO:0000313" key="1">
    <source>
        <dbReference type="EMBL" id="MFA0789403.1"/>
    </source>
</evidence>
<dbReference type="SUPFAM" id="SSF51556">
    <property type="entry name" value="Metallo-dependent hydrolases"/>
    <property type="match status" value="1"/>
</dbReference>
<accession>A0ABV4NJ12</accession>
<dbReference type="Proteomes" id="UP001569414">
    <property type="component" value="Unassembled WGS sequence"/>
</dbReference>
<dbReference type="InterPro" id="IPR008257">
    <property type="entry name" value="Pept_M19"/>
</dbReference>
<gene>
    <name evidence="1" type="ORF">ACCI51_02525</name>
</gene>
<dbReference type="PROSITE" id="PS51257">
    <property type="entry name" value="PROKAR_LIPOPROTEIN"/>
    <property type="match status" value="1"/>
</dbReference>
<organism evidence="1 2">
    <name type="scientific">Microbulbifer echini</name>
    <dbReference type="NCBI Taxonomy" id="1529067"/>
    <lineage>
        <taxon>Bacteria</taxon>
        <taxon>Pseudomonadati</taxon>
        <taxon>Pseudomonadota</taxon>
        <taxon>Gammaproteobacteria</taxon>
        <taxon>Cellvibrionales</taxon>
        <taxon>Microbulbiferaceae</taxon>
        <taxon>Microbulbifer</taxon>
    </lineage>
</organism>
<dbReference type="CDD" id="cd01301">
    <property type="entry name" value="rDP_like"/>
    <property type="match status" value="1"/>
</dbReference>
<dbReference type="PROSITE" id="PS51365">
    <property type="entry name" value="RENAL_DIPEPTIDASE_2"/>
    <property type="match status" value="1"/>
</dbReference>
<evidence type="ECO:0000313" key="2">
    <source>
        <dbReference type="Proteomes" id="UP001569414"/>
    </source>
</evidence>
<sequence>MRKMIFVIILVLGGCNKTSQNDQYALAQQLVNQNILIDGHIDLPYRLSKENTDVSLSTSVGDFDVPRAKAGGLNAPFMSIYIPAEKEVDGTATEYANQLIDRIEDLVTAHPNIFAIPNTLQQLNNQVEQGKISLPLGMENGAAINGSIETLRHFQRRGVRYITLTHSKSNHISDSSYDESRPWGGLSDFGSQLVMEMNKLGIMVDVSHVSDKAFWQVLEISSVPVIASHSSARHFTPGFERNMSDAMIKALADQGGIIMINFGSTFISAKSRDSFGSISASVEEFIQENNLSKDSREVEAFAESLRKERFVYADLDDVLDHFDHIRNLVGVEHIGIGSYFDGVGDSLPVGLKDVSEYPNLVHGLLKRGYSMTDIKKILAGNLLRVWQENEEYADLQGQ</sequence>
<dbReference type="EMBL" id="JBGMEL010000002">
    <property type="protein sequence ID" value="MFA0789403.1"/>
    <property type="molecule type" value="Genomic_DNA"/>
</dbReference>
<proteinExistence type="predicted"/>
<dbReference type="Pfam" id="PF01244">
    <property type="entry name" value="Peptidase_M19"/>
    <property type="match status" value="1"/>
</dbReference>
<dbReference type="PANTHER" id="PTHR10443:SF12">
    <property type="entry name" value="DIPEPTIDASE"/>
    <property type="match status" value="1"/>
</dbReference>
<comment type="caution">
    <text evidence="1">The sequence shown here is derived from an EMBL/GenBank/DDBJ whole genome shotgun (WGS) entry which is preliminary data.</text>
</comment>
<name>A0ABV4NJ12_9GAMM</name>